<dbReference type="EMBL" id="MDDG01000001">
    <property type="protein sequence ID" value="OQE45855.1"/>
    <property type="molecule type" value="Genomic_DNA"/>
</dbReference>
<gene>
    <name evidence="2" type="ORF">PENCOP_c001G01784</name>
</gene>
<organism evidence="2 3">
    <name type="scientific">Penicillium coprophilum</name>
    <dbReference type="NCBI Taxonomy" id="36646"/>
    <lineage>
        <taxon>Eukaryota</taxon>
        <taxon>Fungi</taxon>
        <taxon>Dikarya</taxon>
        <taxon>Ascomycota</taxon>
        <taxon>Pezizomycotina</taxon>
        <taxon>Eurotiomycetes</taxon>
        <taxon>Eurotiomycetidae</taxon>
        <taxon>Eurotiales</taxon>
        <taxon>Aspergillaceae</taxon>
        <taxon>Penicillium</taxon>
    </lineage>
</organism>
<dbReference type="AlphaFoldDB" id="A0A1V6V577"/>
<dbReference type="PANTHER" id="PTHR43328:SF1">
    <property type="entry name" value="N-ACETYLTRANSFERASE DOMAIN-CONTAINING PROTEIN"/>
    <property type="match status" value="1"/>
</dbReference>
<sequence>MVHYNPLTKEPYLQLPAPCANIIITPHREHQIEETSTVMTELLNDSRIYSWLQGPPYPFLHEHGVDWVKMKLAEYKDILSTLQKEFEDSESQLQGHSPNGRKQAEFFDKCPFVCIREVTKRDPTTGTPLQDVMIGDFTLVRYSFYEFRPDSWELAMVQKHNNDLPAGHEDIIWGLGYYLSPAQHSRGLMSAAVQTIIQDWAIPRMNLHRLKGSFYVGNIGSMRVFEKNNFVEAGVFKDWAPASPNKGQGKKSIAVMEWKGLL</sequence>
<dbReference type="GO" id="GO:0016747">
    <property type="term" value="F:acyltransferase activity, transferring groups other than amino-acyl groups"/>
    <property type="evidence" value="ECO:0007669"/>
    <property type="project" value="InterPro"/>
</dbReference>
<proteinExistence type="predicted"/>
<dbReference type="InterPro" id="IPR000182">
    <property type="entry name" value="GNAT_dom"/>
</dbReference>
<keyword evidence="3" id="KW-1185">Reference proteome</keyword>
<dbReference type="SUPFAM" id="SSF55729">
    <property type="entry name" value="Acyl-CoA N-acyltransferases (Nat)"/>
    <property type="match status" value="1"/>
</dbReference>
<evidence type="ECO:0000313" key="2">
    <source>
        <dbReference type="EMBL" id="OQE45855.1"/>
    </source>
</evidence>
<accession>A0A1V6V577</accession>
<dbReference type="Gene3D" id="3.40.630.30">
    <property type="match status" value="1"/>
</dbReference>
<reference evidence="3" key="1">
    <citation type="journal article" date="2017" name="Nat. Microbiol.">
        <title>Global analysis of biosynthetic gene clusters reveals vast potential of secondary metabolite production in Penicillium species.</title>
        <authorList>
            <person name="Nielsen J.C."/>
            <person name="Grijseels S."/>
            <person name="Prigent S."/>
            <person name="Ji B."/>
            <person name="Dainat J."/>
            <person name="Nielsen K.F."/>
            <person name="Frisvad J.C."/>
            <person name="Workman M."/>
            <person name="Nielsen J."/>
        </authorList>
    </citation>
    <scope>NUCLEOTIDE SEQUENCE [LARGE SCALE GENOMIC DNA]</scope>
    <source>
        <strain evidence="3">IBT 31321</strain>
    </source>
</reference>
<feature type="domain" description="N-acetyltransferase" evidence="1">
    <location>
        <begin position="168"/>
        <end position="230"/>
    </location>
</feature>
<dbReference type="PANTHER" id="PTHR43328">
    <property type="entry name" value="ACETYLTRANSFERASE-RELATED"/>
    <property type="match status" value="1"/>
</dbReference>
<dbReference type="STRING" id="36646.A0A1V6V577"/>
<comment type="caution">
    <text evidence="2">The sequence shown here is derived from an EMBL/GenBank/DDBJ whole genome shotgun (WGS) entry which is preliminary data.</text>
</comment>
<dbReference type="Proteomes" id="UP000191500">
    <property type="component" value="Unassembled WGS sequence"/>
</dbReference>
<name>A0A1V6V577_9EURO</name>
<evidence type="ECO:0000259" key="1">
    <source>
        <dbReference type="Pfam" id="PF13302"/>
    </source>
</evidence>
<evidence type="ECO:0000313" key="3">
    <source>
        <dbReference type="Proteomes" id="UP000191500"/>
    </source>
</evidence>
<dbReference type="InterPro" id="IPR016181">
    <property type="entry name" value="Acyl_CoA_acyltransferase"/>
</dbReference>
<protein>
    <recommendedName>
        <fullName evidence="1">N-acetyltransferase domain-containing protein</fullName>
    </recommendedName>
</protein>
<dbReference type="Pfam" id="PF13302">
    <property type="entry name" value="Acetyltransf_3"/>
    <property type="match status" value="1"/>
</dbReference>